<organism evidence="1">
    <name type="scientific">Arion vulgaris</name>
    <dbReference type="NCBI Taxonomy" id="1028688"/>
    <lineage>
        <taxon>Eukaryota</taxon>
        <taxon>Metazoa</taxon>
        <taxon>Spiralia</taxon>
        <taxon>Lophotrochozoa</taxon>
        <taxon>Mollusca</taxon>
        <taxon>Gastropoda</taxon>
        <taxon>Heterobranchia</taxon>
        <taxon>Euthyneura</taxon>
        <taxon>Panpulmonata</taxon>
        <taxon>Eupulmonata</taxon>
        <taxon>Stylommatophora</taxon>
        <taxon>Helicina</taxon>
        <taxon>Arionoidea</taxon>
        <taxon>Arionidae</taxon>
        <taxon>Arion</taxon>
    </lineage>
</organism>
<protein>
    <submittedName>
        <fullName evidence="1">Uncharacterized protein</fullName>
    </submittedName>
</protein>
<dbReference type="EMBL" id="HACG01020276">
    <property type="protein sequence ID" value="CEK67141.1"/>
    <property type="molecule type" value="Transcribed_RNA"/>
</dbReference>
<accession>A0A0B6ZGY7</accession>
<name>A0A0B6ZGY7_9EUPU</name>
<sequence>MTVGIEVTPMGATLSSGQWTMRIGGVGSGCGRRQHKLGIVFVATVTKMRQVVGFKSGWRLLKQGRTRPLKYGHLVVW</sequence>
<dbReference type="AlphaFoldDB" id="A0A0B6ZGY7"/>
<evidence type="ECO:0000313" key="1">
    <source>
        <dbReference type="EMBL" id="CEK67141.1"/>
    </source>
</evidence>
<gene>
    <name evidence="1" type="primary">ORF61482</name>
</gene>
<proteinExistence type="predicted"/>
<reference evidence="1" key="1">
    <citation type="submission" date="2014-12" db="EMBL/GenBank/DDBJ databases">
        <title>Insight into the proteome of Arion vulgaris.</title>
        <authorList>
            <person name="Aradska J."/>
            <person name="Bulat T."/>
            <person name="Smidak R."/>
            <person name="Sarate P."/>
            <person name="Gangsoo J."/>
            <person name="Sialana F."/>
            <person name="Bilban M."/>
            <person name="Lubec G."/>
        </authorList>
    </citation>
    <scope>NUCLEOTIDE SEQUENCE</scope>
    <source>
        <tissue evidence="1">Skin</tissue>
    </source>
</reference>